<feature type="compositionally biased region" description="Basic and acidic residues" evidence="1">
    <location>
        <begin position="146"/>
        <end position="156"/>
    </location>
</feature>
<keyword evidence="2" id="KW-1133">Transmembrane helix</keyword>
<dbReference type="HOGENOM" id="CLU_074646_0_0_1"/>
<feature type="transmembrane region" description="Helical" evidence="2">
    <location>
        <begin position="54"/>
        <end position="74"/>
    </location>
</feature>
<feature type="transmembrane region" description="Helical" evidence="2">
    <location>
        <begin position="101"/>
        <end position="123"/>
    </location>
</feature>
<dbReference type="OrthoDB" id="5427664at2759"/>
<organism evidence="3 4">
    <name type="scientific">Galerina marginata (strain CBS 339.88)</name>
    <dbReference type="NCBI Taxonomy" id="685588"/>
    <lineage>
        <taxon>Eukaryota</taxon>
        <taxon>Fungi</taxon>
        <taxon>Dikarya</taxon>
        <taxon>Basidiomycota</taxon>
        <taxon>Agaricomycotina</taxon>
        <taxon>Agaricomycetes</taxon>
        <taxon>Agaricomycetidae</taxon>
        <taxon>Agaricales</taxon>
        <taxon>Agaricineae</taxon>
        <taxon>Strophariaceae</taxon>
        <taxon>Galerina</taxon>
    </lineage>
</organism>
<feature type="transmembrane region" description="Helical" evidence="2">
    <location>
        <begin position="226"/>
        <end position="245"/>
    </location>
</feature>
<evidence type="ECO:0000313" key="3">
    <source>
        <dbReference type="EMBL" id="KDR66880.1"/>
    </source>
</evidence>
<feature type="transmembrane region" description="Helical" evidence="2">
    <location>
        <begin position="23"/>
        <end position="42"/>
    </location>
</feature>
<feature type="region of interest" description="Disordered" evidence="1">
    <location>
        <begin position="146"/>
        <end position="165"/>
    </location>
</feature>
<keyword evidence="2" id="KW-0472">Membrane</keyword>
<dbReference type="AlphaFoldDB" id="A0A067S7P3"/>
<keyword evidence="2" id="KW-0812">Transmembrane</keyword>
<sequence length="265" mass="29870">MAVTAMILGLQSNPKISFHDGLVVIYLLYLAWLTVCFSLSSVSRFSKGVKFLKALSILQSCSIFAFTLAILITYKDFGSAPQCNANACLVLFRPFPAVKLVGVRILCWIITCTIFAIYLSVTLKDYFPSRTRMVEGWIRKTIPRQADDDHEGRNAEGGRNPNTYEAGKKTSLLEMQKQAYELPIGWDLVLKLAAILVSWALVVTNTELLIRWNHFNTSTSGASPPWQFGQILPMFLVVLPLVNVVNTFQEFGLRPWQVRRCDCDH</sequence>
<gene>
    <name evidence="3" type="ORF">GALMADRAFT_1135211</name>
</gene>
<dbReference type="EMBL" id="KL142419">
    <property type="protein sequence ID" value="KDR66880.1"/>
    <property type="molecule type" value="Genomic_DNA"/>
</dbReference>
<name>A0A067S7P3_GALM3</name>
<evidence type="ECO:0000256" key="2">
    <source>
        <dbReference type="SAM" id="Phobius"/>
    </source>
</evidence>
<reference evidence="4" key="1">
    <citation type="journal article" date="2014" name="Proc. Natl. Acad. Sci. U.S.A.">
        <title>Extensive sampling of basidiomycete genomes demonstrates inadequacy of the white-rot/brown-rot paradigm for wood decay fungi.</title>
        <authorList>
            <person name="Riley R."/>
            <person name="Salamov A.A."/>
            <person name="Brown D.W."/>
            <person name="Nagy L.G."/>
            <person name="Floudas D."/>
            <person name="Held B.W."/>
            <person name="Levasseur A."/>
            <person name="Lombard V."/>
            <person name="Morin E."/>
            <person name="Otillar R."/>
            <person name="Lindquist E.A."/>
            <person name="Sun H."/>
            <person name="LaButti K.M."/>
            <person name="Schmutz J."/>
            <person name="Jabbour D."/>
            <person name="Luo H."/>
            <person name="Baker S.E."/>
            <person name="Pisabarro A.G."/>
            <person name="Walton J.D."/>
            <person name="Blanchette R.A."/>
            <person name="Henrissat B."/>
            <person name="Martin F."/>
            <person name="Cullen D."/>
            <person name="Hibbett D.S."/>
            <person name="Grigoriev I.V."/>
        </authorList>
    </citation>
    <scope>NUCLEOTIDE SEQUENCE [LARGE SCALE GENOMIC DNA]</scope>
    <source>
        <strain evidence="4">CBS 339.88</strain>
    </source>
</reference>
<dbReference type="Proteomes" id="UP000027222">
    <property type="component" value="Unassembled WGS sequence"/>
</dbReference>
<evidence type="ECO:0000256" key="1">
    <source>
        <dbReference type="SAM" id="MobiDB-lite"/>
    </source>
</evidence>
<evidence type="ECO:0000313" key="4">
    <source>
        <dbReference type="Proteomes" id="UP000027222"/>
    </source>
</evidence>
<proteinExistence type="predicted"/>
<keyword evidence="4" id="KW-1185">Reference proteome</keyword>
<accession>A0A067S7P3</accession>
<feature type="transmembrane region" description="Helical" evidence="2">
    <location>
        <begin position="184"/>
        <end position="206"/>
    </location>
</feature>
<protein>
    <submittedName>
        <fullName evidence="3">Uncharacterized protein</fullName>
    </submittedName>
</protein>